<proteinExistence type="predicted"/>
<protein>
    <submittedName>
        <fullName evidence="2">Hypothetical_protein</fullName>
    </submittedName>
</protein>
<reference evidence="1" key="1">
    <citation type="submission" date="2023-06" db="EMBL/GenBank/DDBJ databases">
        <authorList>
            <person name="Kurt Z."/>
        </authorList>
    </citation>
    <scope>NUCLEOTIDE SEQUENCE</scope>
</reference>
<keyword evidence="3" id="KW-1185">Reference proteome</keyword>
<dbReference type="EMBL" id="CATOUU010000820">
    <property type="protein sequence ID" value="CAI9951007.1"/>
    <property type="molecule type" value="Genomic_DNA"/>
</dbReference>
<evidence type="ECO:0000313" key="1">
    <source>
        <dbReference type="EMBL" id="CAI9951007.1"/>
    </source>
</evidence>
<evidence type="ECO:0000313" key="2">
    <source>
        <dbReference type="EMBL" id="CAL6091256.1"/>
    </source>
</evidence>
<organism evidence="1">
    <name type="scientific">Hexamita inflata</name>
    <dbReference type="NCBI Taxonomy" id="28002"/>
    <lineage>
        <taxon>Eukaryota</taxon>
        <taxon>Metamonada</taxon>
        <taxon>Diplomonadida</taxon>
        <taxon>Hexamitidae</taxon>
        <taxon>Hexamitinae</taxon>
        <taxon>Hexamita</taxon>
    </lineage>
</organism>
<evidence type="ECO:0000313" key="3">
    <source>
        <dbReference type="Proteomes" id="UP001642409"/>
    </source>
</evidence>
<name>A0AA86Q7U9_9EUKA</name>
<dbReference type="AlphaFoldDB" id="A0AA86Q7U9"/>
<gene>
    <name evidence="1" type="ORF">HINF_LOCUS38652</name>
    <name evidence="2" type="ORF">HINF_LOCUS65699</name>
</gene>
<reference evidence="2 3" key="2">
    <citation type="submission" date="2024-07" db="EMBL/GenBank/DDBJ databases">
        <authorList>
            <person name="Akdeniz Z."/>
        </authorList>
    </citation>
    <scope>NUCLEOTIDE SEQUENCE [LARGE SCALE GENOMIC DNA]</scope>
</reference>
<dbReference type="EMBL" id="CAXDID020000434">
    <property type="protein sequence ID" value="CAL6091256.1"/>
    <property type="molecule type" value="Genomic_DNA"/>
</dbReference>
<dbReference type="Proteomes" id="UP001642409">
    <property type="component" value="Unassembled WGS sequence"/>
</dbReference>
<accession>A0AA86Q7U9</accession>
<sequence length="359" mass="39272">MLSNNNCNFSQFGIVGYIEGKFLMDQADITYVSYNGTFNEFGIVGLASIQCLTLQLSNANIDFTMLENKIGQNVSSLIGTQQSHQWIINQIFINNSKIYGVRSGFICGQSDKNGTINNIIVTNSVVISNGTSYHAFAGGITGIVLLNSKVDFHYISIISCQISSFGLNIWNSHSGGIIGEQLQYSQIIISNSQVANDTVSAKCNVSVPYTGGIIGKTWAFTNLSNSIINNNTINSSQQSINRSYSGGFIGQVQDGYFPKTYLYNNTNQLTNIFSYAEQQSIAGGIISHLNNTYCEIIFVTIQNIIITCQSQLIQAKLTFNYLLGSIILQDSQTKGVNNINNVQIMNCLKLTNIESQSGC</sequence>
<comment type="caution">
    <text evidence="1">The sequence shown here is derived from an EMBL/GenBank/DDBJ whole genome shotgun (WGS) entry which is preliminary data.</text>
</comment>